<evidence type="ECO:0000313" key="3">
    <source>
        <dbReference type="Proteomes" id="UP001174909"/>
    </source>
</evidence>
<protein>
    <submittedName>
        <fullName evidence="2">GTP pyrophosphokinase</fullName>
    </submittedName>
</protein>
<keyword evidence="3" id="KW-1185">Reference proteome</keyword>
<comment type="caution">
    <text evidence="2">The sequence shown here is derived from an EMBL/GenBank/DDBJ whole genome shotgun (WGS) entry which is preliminary data.</text>
</comment>
<sequence>MLANLGSGGVGEGQLAQKLAEARQEPEHPLARKRTDLPLSSPTSGIKVLGVGDLLTRMGRCCGPIPGDEIVGFVTRSRGVTVHKRICPSVLHEDEPERFVPVEWGQAKELF</sequence>
<gene>
    <name evidence="2" type="ORF">GBAR_LOCUS1917</name>
</gene>
<evidence type="ECO:0000313" key="2">
    <source>
        <dbReference type="EMBL" id="CAI7996659.1"/>
    </source>
</evidence>
<organism evidence="2 3">
    <name type="scientific">Geodia barretti</name>
    <name type="common">Barrett's horny sponge</name>
    <dbReference type="NCBI Taxonomy" id="519541"/>
    <lineage>
        <taxon>Eukaryota</taxon>
        <taxon>Metazoa</taxon>
        <taxon>Porifera</taxon>
        <taxon>Demospongiae</taxon>
        <taxon>Heteroscleromorpha</taxon>
        <taxon>Tetractinellida</taxon>
        <taxon>Astrophorina</taxon>
        <taxon>Geodiidae</taxon>
        <taxon>Geodia</taxon>
    </lineage>
</organism>
<dbReference type="Proteomes" id="UP001174909">
    <property type="component" value="Unassembled WGS sequence"/>
</dbReference>
<feature type="region of interest" description="Disordered" evidence="1">
    <location>
        <begin position="1"/>
        <end position="44"/>
    </location>
</feature>
<dbReference type="EMBL" id="CASHTH010000277">
    <property type="protein sequence ID" value="CAI7996659.1"/>
    <property type="molecule type" value="Genomic_DNA"/>
</dbReference>
<reference evidence="2" key="1">
    <citation type="submission" date="2023-03" db="EMBL/GenBank/DDBJ databases">
        <authorList>
            <person name="Steffen K."/>
            <person name="Cardenas P."/>
        </authorList>
    </citation>
    <scope>NUCLEOTIDE SEQUENCE</scope>
</reference>
<feature type="compositionally biased region" description="Gly residues" evidence="1">
    <location>
        <begin position="1"/>
        <end position="12"/>
    </location>
</feature>
<feature type="compositionally biased region" description="Basic and acidic residues" evidence="1">
    <location>
        <begin position="20"/>
        <end position="36"/>
    </location>
</feature>
<accession>A0AA35QY00</accession>
<dbReference type="AlphaFoldDB" id="A0AA35QY00"/>
<proteinExistence type="predicted"/>
<name>A0AA35QY00_GEOBA</name>
<evidence type="ECO:0000256" key="1">
    <source>
        <dbReference type="SAM" id="MobiDB-lite"/>
    </source>
</evidence>
<feature type="non-terminal residue" evidence="2">
    <location>
        <position position="111"/>
    </location>
</feature>